<name>A0ACB9C6K6_ARCLA</name>
<accession>A0ACB9C6K6</accession>
<dbReference type="Proteomes" id="UP001055879">
    <property type="component" value="Linkage Group LG05"/>
</dbReference>
<evidence type="ECO:0000313" key="2">
    <source>
        <dbReference type="Proteomes" id="UP001055879"/>
    </source>
</evidence>
<proteinExistence type="predicted"/>
<protein>
    <submittedName>
        <fullName evidence="1">Uncharacterized protein</fullName>
    </submittedName>
</protein>
<sequence>MNSPSSCNHSFIAPSIDHHLLQLIPSSSTPSSSPSIDSISLRIVRGFAFAHLEAKAKAGLKVQIEKLQLERDEFQRTERLNQVMVEKKKECRSGMEIMNLLQKEGQQRGTWNGKKADNDFYKKIVDAYEAKNQDLVAENADLRALLRSMHTMIKLTVKVVMVLNTNSRKVLDEMSQRDLRALNS</sequence>
<reference evidence="2" key="1">
    <citation type="journal article" date="2022" name="Mol. Ecol. Resour.">
        <title>The genomes of chicory, endive, great burdock and yacon provide insights into Asteraceae palaeo-polyploidization history and plant inulin production.</title>
        <authorList>
            <person name="Fan W."/>
            <person name="Wang S."/>
            <person name="Wang H."/>
            <person name="Wang A."/>
            <person name="Jiang F."/>
            <person name="Liu H."/>
            <person name="Zhao H."/>
            <person name="Xu D."/>
            <person name="Zhang Y."/>
        </authorList>
    </citation>
    <scope>NUCLEOTIDE SEQUENCE [LARGE SCALE GENOMIC DNA]</scope>
    <source>
        <strain evidence="2">cv. Niubang</strain>
    </source>
</reference>
<gene>
    <name evidence="1" type="ORF">L6452_18563</name>
</gene>
<reference evidence="1 2" key="2">
    <citation type="journal article" date="2022" name="Mol. Ecol. Resour.">
        <title>The genomes of chicory, endive, great burdock and yacon provide insights into Asteraceae paleo-polyploidization history and plant inulin production.</title>
        <authorList>
            <person name="Fan W."/>
            <person name="Wang S."/>
            <person name="Wang H."/>
            <person name="Wang A."/>
            <person name="Jiang F."/>
            <person name="Liu H."/>
            <person name="Zhao H."/>
            <person name="Xu D."/>
            <person name="Zhang Y."/>
        </authorList>
    </citation>
    <scope>NUCLEOTIDE SEQUENCE [LARGE SCALE GENOMIC DNA]</scope>
    <source>
        <strain evidence="2">cv. Niubang</strain>
    </source>
</reference>
<dbReference type="EMBL" id="CM042051">
    <property type="protein sequence ID" value="KAI3729891.1"/>
    <property type="molecule type" value="Genomic_DNA"/>
</dbReference>
<organism evidence="1 2">
    <name type="scientific">Arctium lappa</name>
    <name type="common">Greater burdock</name>
    <name type="synonym">Lappa major</name>
    <dbReference type="NCBI Taxonomy" id="4217"/>
    <lineage>
        <taxon>Eukaryota</taxon>
        <taxon>Viridiplantae</taxon>
        <taxon>Streptophyta</taxon>
        <taxon>Embryophyta</taxon>
        <taxon>Tracheophyta</taxon>
        <taxon>Spermatophyta</taxon>
        <taxon>Magnoliopsida</taxon>
        <taxon>eudicotyledons</taxon>
        <taxon>Gunneridae</taxon>
        <taxon>Pentapetalae</taxon>
        <taxon>asterids</taxon>
        <taxon>campanulids</taxon>
        <taxon>Asterales</taxon>
        <taxon>Asteraceae</taxon>
        <taxon>Carduoideae</taxon>
        <taxon>Cardueae</taxon>
        <taxon>Arctiinae</taxon>
        <taxon>Arctium</taxon>
    </lineage>
</organism>
<evidence type="ECO:0000313" key="1">
    <source>
        <dbReference type="EMBL" id="KAI3729891.1"/>
    </source>
</evidence>
<comment type="caution">
    <text evidence="1">The sequence shown here is derived from an EMBL/GenBank/DDBJ whole genome shotgun (WGS) entry which is preliminary data.</text>
</comment>
<keyword evidence="2" id="KW-1185">Reference proteome</keyword>